<dbReference type="Pfam" id="PF00361">
    <property type="entry name" value="Proton_antipo_M"/>
    <property type="match status" value="1"/>
</dbReference>
<geneLocation type="mitochondrion" evidence="13"/>
<dbReference type="GO" id="GO:0015990">
    <property type="term" value="P:electron transport coupled proton transport"/>
    <property type="evidence" value="ECO:0007669"/>
    <property type="project" value="TreeGrafter"/>
</dbReference>
<feature type="transmembrane region" description="Helical" evidence="10">
    <location>
        <begin position="399"/>
        <end position="419"/>
    </location>
</feature>
<dbReference type="EC" id="7.1.1.2" evidence="3 10"/>
<evidence type="ECO:0000259" key="11">
    <source>
        <dbReference type="Pfam" id="PF00361"/>
    </source>
</evidence>
<evidence type="ECO:0000256" key="8">
    <source>
        <dbReference type="ARBA" id="ARBA00023136"/>
    </source>
</evidence>
<feature type="transmembrane region" description="Helical" evidence="10">
    <location>
        <begin position="202"/>
        <end position="218"/>
    </location>
</feature>
<reference evidence="13" key="2">
    <citation type="submission" date="2014-02" db="EMBL/GenBank/DDBJ databases">
        <authorList>
            <person name="Song S."/>
            <person name="Barker S."/>
            <person name="Shao R."/>
        </authorList>
    </citation>
    <scope>NUCLEOTIDE SEQUENCE</scope>
    <source>
        <strain evidence="13">B2448</strain>
    </source>
</reference>
<keyword evidence="6" id="KW-0249">Electron transport</keyword>
<dbReference type="PANTHER" id="PTHR42829">
    <property type="entry name" value="NADH-UBIQUINONE OXIDOREDUCTASE CHAIN 5"/>
    <property type="match status" value="1"/>
</dbReference>
<dbReference type="EMBL" id="KJ434037">
    <property type="protein sequence ID" value="AHY04292.1"/>
    <property type="molecule type" value="Genomic_DNA"/>
</dbReference>
<protein>
    <recommendedName>
        <fullName evidence="4 10">NADH-ubiquinone oxidoreductase chain 5</fullName>
        <ecNumber evidence="3 10">7.1.1.2</ecNumber>
    </recommendedName>
</protein>
<feature type="domain" description="NADH:quinone oxidoreductase/Mrp antiporter transmembrane" evidence="11">
    <location>
        <begin position="97"/>
        <end position="367"/>
    </location>
</feature>
<dbReference type="GO" id="GO:0016020">
    <property type="term" value="C:membrane"/>
    <property type="evidence" value="ECO:0007669"/>
    <property type="project" value="UniProtKB-SubCell"/>
</dbReference>
<evidence type="ECO:0000256" key="9">
    <source>
        <dbReference type="ARBA" id="ARBA00049551"/>
    </source>
</evidence>
<feature type="domain" description="NADH-Ubiquinone oxidoreductase (complex I) chain 5 N-terminal" evidence="12">
    <location>
        <begin position="40"/>
        <end position="80"/>
    </location>
</feature>
<comment type="similarity">
    <text evidence="10">Belongs to the complex I subunit 5 family.</text>
</comment>
<proteinExistence type="inferred from homology"/>
<dbReference type="EMBL" id="KF939320">
    <property type="protein sequence ID" value="AHJ39831.1"/>
    <property type="molecule type" value="Genomic_DNA"/>
</dbReference>
<evidence type="ECO:0000256" key="5">
    <source>
        <dbReference type="ARBA" id="ARBA00022692"/>
    </source>
</evidence>
<comment type="subcellular location">
    <subcellularLocation>
        <location evidence="2">Membrane</location>
        <topology evidence="2">Multi-pass membrane protein</topology>
    </subcellularLocation>
</comment>
<dbReference type="InterPro" id="IPR001750">
    <property type="entry name" value="ND/Mrp_TM"/>
</dbReference>
<dbReference type="GO" id="GO:0008137">
    <property type="term" value="F:NADH dehydrogenase (ubiquinone) activity"/>
    <property type="evidence" value="ECO:0007669"/>
    <property type="project" value="UniProtKB-EC"/>
</dbReference>
<dbReference type="PRINTS" id="PR01434">
    <property type="entry name" value="NADHDHGNASE5"/>
</dbReference>
<feature type="transmembrane region" description="Helical" evidence="10">
    <location>
        <begin position="127"/>
        <end position="152"/>
    </location>
</feature>
<evidence type="ECO:0000313" key="13">
    <source>
        <dbReference type="EMBL" id="AHY04292.1"/>
    </source>
</evidence>
<feature type="transmembrane region" description="Helical" evidence="10">
    <location>
        <begin position="353"/>
        <end position="379"/>
    </location>
</feature>
<reference evidence="13" key="1">
    <citation type="journal article" date="2014" name="Parasit. Vectors">
        <title>Variation in mitochondrial minichromosome composition between blood-sucking lice of the genus Haematopinus that infest horses and pigs.</title>
        <authorList>
            <person name="Song S.D."/>
            <person name="Barker S.C."/>
            <person name="Shao R."/>
        </authorList>
    </citation>
    <scope>NUCLEOTIDE SEQUENCE</scope>
    <source>
        <strain evidence="13">B2448</strain>
    </source>
</reference>
<feature type="transmembrane region" description="Helical" evidence="10">
    <location>
        <begin position="322"/>
        <end position="341"/>
    </location>
</feature>
<organism evidence="13">
    <name type="scientific">Haematopinus asini</name>
    <dbReference type="NCBI Taxonomy" id="1461129"/>
    <lineage>
        <taxon>Eukaryota</taxon>
        <taxon>Metazoa</taxon>
        <taxon>Ecdysozoa</taxon>
        <taxon>Arthropoda</taxon>
        <taxon>Hexapoda</taxon>
        <taxon>Insecta</taxon>
        <taxon>Pterygota</taxon>
        <taxon>Neoptera</taxon>
        <taxon>Paraneoptera</taxon>
        <taxon>Psocodea</taxon>
        <taxon>Troctomorpha</taxon>
        <taxon>Phthiraptera</taxon>
        <taxon>Anoplura</taxon>
        <taxon>Haematopinidae</taxon>
        <taxon>Haematopinus</taxon>
    </lineage>
</organism>
<feature type="transmembrane region" description="Helical" evidence="10">
    <location>
        <begin position="519"/>
        <end position="541"/>
    </location>
</feature>
<dbReference type="InterPro" id="IPR001516">
    <property type="entry name" value="Proton_antipo_N"/>
</dbReference>
<dbReference type="Pfam" id="PF00662">
    <property type="entry name" value="Proton_antipo_N"/>
    <property type="match status" value="1"/>
</dbReference>
<keyword evidence="10 13" id="KW-0496">Mitochondrion</keyword>
<sequence>MSLWHLLGLTFFYFYLMMCSYDKPLSWVCSWKLDLEEICDLEVVFCFDSLSSTFLFTVFLVSFLVFIYSQSYVTEGYNKFIVLLFLFVLSMCVLCLSSSLFWVLMGWDGLGLSSFCLILFYQNWSSFNSGLITFLINRLGDMFLIIGICFLLNNYSMTLSDSMLPVSLISLLVVLGAVTKSAQLPFSSWLPLAMAAPTPVSSLVHSSTLVTAGIYLLIRFECLLSFETLLYMKWISCLTILYAGVTALGEFDLKKIVALSTMMHLGIMVLFVSVGSSSAALVHLSFHAFFKSALFMLSGILIHLSGAQDVRMLKSLPVLKSLMLYTIFSMAGLPFFTGFYSKEIMLGLMMKDSLTLTFVFLLGVFLTVAYSTRLLYFVSKFPLLVVSFEKECSSTSMETMSLGGTSMSVVGGILLWTVFPVHLSWESSLFLTFWVKMLVPVLFMIGAYLGYVLSIKPMNWSPGYWSMWHLTTVIRLLAYKSAHSLNKMGRIMDIWGILDWAMMSLNAHNYSLKYFNDKVLGKGVLVTVKWLVLTLPLSLLIL</sequence>
<dbReference type="GO" id="GO:0003954">
    <property type="term" value="F:NADH dehydrogenase activity"/>
    <property type="evidence" value="ECO:0007669"/>
    <property type="project" value="TreeGrafter"/>
</dbReference>
<evidence type="ECO:0000256" key="3">
    <source>
        <dbReference type="ARBA" id="ARBA00012944"/>
    </source>
</evidence>
<keyword evidence="10" id="KW-0520">NAD</keyword>
<feature type="transmembrane region" description="Helical" evidence="10">
    <location>
        <begin position="431"/>
        <end position="451"/>
    </location>
</feature>
<feature type="transmembrane region" description="Helical" evidence="10">
    <location>
        <begin position="50"/>
        <end position="68"/>
    </location>
</feature>
<comment type="catalytic activity">
    <reaction evidence="9 10">
        <text>a ubiquinone + NADH + 5 H(+)(in) = a ubiquinol + NAD(+) + 4 H(+)(out)</text>
        <dbReference type="Rhea" id="RHEA:29091"/>
        <dbReference type="Rhea" id="RHEA-COMP:9565"/>
        <dbReference type="Rhea" id="RHEA-COMP:9566"/>
        <dbReference type="ChEBI" id="CHEBI:15378"/>
        <dbReference type="ChEBI" id="CHEBI:16389"/>
        <dbReference type="ChEBI" id="CHEBI:17976"/>
        <dbReference type="ChEBI" id="CHEBI:57540"/>
        <dbReference type="ChEBI" id="CHEBI:57945"/>
        <dbReference type="EC" id="7.1.1.2"/>
    </reaction>
</comment>
<feature type="transmembrane region" description="Helical" evidence="10">
    <location>
        <begin position="80"/>
        <end position="107"/>
    </location>
</feature>
<feature type="transmembrane region" description="Helical" evidence="10">
    <location>
        <begin position="230"/>
        <end position="249"/>
    </location>
</feature>
<dbReference type="PANTHER" id="PTHR42829:SF2">
    <property type="entry name" value="NADH-UBIQUINONE OXIDOREDUCTASE CHAIN 5"/>
    <property type="match status" value="1"/>
</dbReference>
<feature type="transmembrane region" description="Helical" evidence="10">
    <location>
        <begin position="164"/>
        <end position="182"/>
    </location>
</feature>
<keyword evidence="5 10" id="KW-0812">Transmembrane</keyword>
<name>A0A059TCS7_9NEOP</name>
<dbReference type="GO" id="GO:0042773">
    <property type="term" value="P:ATP synthesis coupled electron transport"/>
    <property type="evidence" value="ECO:0007669"/>
    <property type="project" value="InterPro"/>
</dbReference>
<comment type="function">
    <text evidence="1">Core subunit of the mitochondrial membrane respiratory chain NADH dehydrogenase (Complex I) that is believed to belong to the minimal assembly required for catalysis. Complex I functions in the transfer of electrons from NADH to the respiratory chain. The immediate electron acceptor for the enzyme is believed to be ubiquinone.</text>
</comment>
<keyword evidence="8 10" id="KW-0472">Membrane</keyword>
<dbReference type="InterPro" id="IPR003945">
    <property type="entry name" value="NU5C-like"/>
</dbReference>
<evidence type="ECO:0000259" key="12">
    <source>
        <dbReference type="Pfam" id="PF00662"/>
    </source>
</evidence>
<keyword evidence="10" id="KW-0813">Transport</keyword>
<keyword evidence="10" id="KW-0830">Ubiquinone</keyword>
<evidence type="ECO:0000256" key="1">
    <source>
        <dbReference type="ARBA" id="ARBA00003257"/>
    </source>
</evidence>
<keyword evidence="7 10" id="KW-1133">Transmembrane helix</keyword>
<accession>A0A059TCS7</accession>
<evidence type="ECO:0000256" key="4">
    <source>
        <dbReference type="ARBA" id="ARBA00021096"/>
    </source>
</evidence>
<evidence type="ECO:0000256" key="10">
    <source>
        <dbReference type="RuleBase" id="RU003404"/>
    </source>
</evidence>
<evidence type="ECO:0000256" key="7">
    <source>
        <dbReference type="ARBA" id="ARBA00022989"/>
    </source>
</evidence>
<evidence type="ECO:0000256" key="6">
    <source>
        <dbReference type="ARBA" id="ARBA00022982"/>
    </source>
</evidence>
<gene>
    <name evidence="13" type="primary">nad5</name>
</gene>
<dbReference type="AlphaFoldDB" id="A0A059TCS7"/>
<comment type="function">
    <text evidence="10">Core subunit of the mitochondrial membrane respiratory chain NADH dehydrogenase (Complex I) which catalyzes electron transfer from NADH through the respiratory chain, using ubiquinone as an electron acceptor. Essential for the catalytic activity and assembly of complex I.</text>
</comment>
<evidence type="ECO:0000256" key="2">
    <source>
        <dbReference type="ARBA" id="ARBA00004141"/>
    </source>
</evidence>